<dbReference type="OrthoDB" id="9776218at2"/>
<dbReference type="InterPro" id="IPR013525">
    <property type="entry name" value="ABC2_TM"/>
</dbReference>
<evidence type="ECO:0000256" key="2">
    <source>
        <dbReference type="ARBA" id="ARBA00007783"/>
    </source>
</evidence>
<dbReference type="GO" id="GO:0005886">
    <property type="term" value="C:plasma membrane"/>
    <property type="evidence" value="ECO:0007669"/>
    <property type="project" value="UniProtKB-SubCell"/>
</dbReference>
<comment type="similarity">
    <text evidence="2">Belongs to the ABC-2 integral membrane protein family.</text>
</comment>
<protein>
    <submittedName>
        <fullName evidence="10">ABC transporter</fullName>
    </submittedName>
</protein>
<dbReference type="PROSITE" id="PS51012">
    <property type="entry name" value="ABC_TM2"/>
    <property type="match status" value="1"/>
</dbReference>
<keyword evidence="11" id="KW-1185">Reference proteome</keyword>
<evidence type="ECO:0000256" key="5">
    <source>
        <dbReference type="ARBA" id="ARBA00022692"/>
    </source>
</evidence>
<evidence type="ECO:0000256" key="7">
    <source>
        <dbReference type="ARBA" id="ARBA00023136"/>
    </source>
</evidence>
<keyword evidence="7 8" id="KW-0472">Membrane</keyword>
<feature type="transmembrane region" description="Helical" evidence="8">
    <location>
        <begin position="20"/>
        <end position="37"/>
    </location>
</feature>
<dbReference type="AlphaFoldDB" id="A0A1Q2CX21"/>
<evidence type="ECO:0000256" key="8">
    <source>
        <dbReference type="SAM" id="Phobius"/>
    </source>
</evidence>
<proteinExistence type="inferred from homology"/>
<organism evidence="10 11">
    <name type="scientific">Tessaracoccus flavescens</name>
    <dbReference type="NCBI Taxonomy" id="399497"/>
    <lineage>
        <taxon>Bacteria</taxon>
        <taxon>Bacillati</taxon>
        <taxon>Actinomycetota</taxon>
        <taxon>Actinomycetes</taxon>
        <taxon>Propionibacteriales</taxon>
        <taxon>Propionibacteriaceae</taxon>
        <taxon>Tessaracoccus</taxon>
    </lineage>
</organism>
<name>A0A1Q2CX21_9ACTN</name>
<keyword evidence="6 8" id="KW-1133">Transmembrane helix</keyword>
<evidence type="ECO:0000256" key="6">
    <source>
        <dbReference type="ARBA" id="ARBA00022989"/>
    </source>
</evidence>
<feature type="transmembrane region" description="Helical" evidence="8">
    <location>
        <begin position="135"/>
        <end position="159"/>
    </location>
</feature>
<reference evidence="10 11" key="1">
    <citation type="journal article" date="2008" name="Int. J. Syst. Evol. Microbiol.">
        <title>Tessaracoccus flavescens sp. nov., isolated from marine sediment.</title>
        <authorList>
            <person name="Lee D.W."/>
            <person name="Lee S.D."/>
        </authorList>
    </citation>
    <scope>NUCLEOTIDE SEQUENCE [LARGE SCALE GENOMIC DNA]</scope>
    <source>
        <strain evidence="10 11">SST-39T</strain>
    </source>
</reference>
<dbReference type="InterPro" id="IPR047817">
    <property type="entry name" value="ABC2_TM_bact-type"/>
</dbReference>
<evidence type="ECO:0000256" key="1">
    <source>
        <dbReference type="ARBA" id="ARBA00004651"/>
    </source>
</evidence>
<evidence type="ECO:0000256" key="4">
    <source>
        <dbReference type="ARBA" id="ARBA00022475"/>
    </source>
</evidence>
<dbReference type="STRING" id="399497.BW733_07375"/>
<dbReference type="Pfam" id="PF12698">
    <property type="entry name" value="ABC2_membrane_3"/>
    <property type="match status" value="1"/>
</dbReference>
<feature type="transmembrane region" description="Helical" evidence="8">
    <location>
        <begin position="251"/>
        <end position="274"/>
    </location>
</feature>
<dbReference type="KEGG" id="tfa:BW733_07375"/>
<accession>A0A1Q2CX21</accession>
<feature type="transmembrane region" description="Helical" evidence="8">
    <location>
        <begin position="215"/>
        <end position="239"/>
    </location>
</feature>
<comment type="subcellular location">
    <subcellularLocation>
        <location evidence="1">Cell membrane</location>
        <topology evidence="1">Multi-pass membrane protein</topology>
    </subcellularLocation>
</comment>
<gene>
    <name evidence="10" type="ORF">BW733_07375</name>
</gene>
<feature type="transmembrane region" description="Helical" evidence="8">
    <location>
        <begin position="303"/>
        <end position="325"/>
    </location>
</feature>
<dbReference type="RefSeq" id="WP_077349253.1">
    <property type="nucleotide sequence ID" value="NZ_CP019607.1"/>
</dbReference>
<keyword evidence="4" id="KW-1003">Cell membrane</keyword>
<feature type="transmembrane region" description="Helical" evidence="8">
    <location>
        <begin position="185"/>
        <end position="209"/>
    </location>
</feature>
<keyword evidence="5 8" id="KW-0812">Transmembrane</keyword>
<evidence type="ECO:0000313" key="11">
    <source>
        <dbReference type="Proteomes" id="UP000188235"/>
    </source>
</evidence>
<evidence type="ECO:0000259" key="9">
    <source>
        <dbReference type="PROSITE" id="PS51012"/>
    </source>
</evidence>
<dbReference type="PANTHER" id="PTHR30294:SF29">
    <property type="entry name" value="MULTIDRUG ABC TRANSPORTER PERMEASE YBHS-RELATED"/>
    <property type="match status" value="1"/>
</dbReference>
<evidence type="ECO:0000256" key="3">
    <source>
        <dbReference type="ARBA" id="ARBA00022448"/>
    </source>
</evidence>
<dbReference type="EMBL" id="CP019607">
    <property type="protein sequence ID" value="AQP50678.1"/>
    <property type="molecule type" value="Genomic_DNA"/>
</dbReference>
<keyword evidence="3" id="KW-0813">Transport</keyword>
<sequence length="345" mass="37486">MRAMIIKEFRELGRDRRTLAMAVMMPIVLLLLFGYAANFQVDDIPTAVIGEHAQQVSDTLPELFDVRDDVEGDDPETMLRENRVDAVVDSSQRPVKVYLDGSALFVSQSAQLAIGRSGGALESEVLFNPDLETSWVIVPAIIGLVMALIGTMITSLGLVREKESGTLEQLAVMPIRPSAVILGKIAPYFTIALIDITIITLLGIWLFGVPFNGPIWVFALGAVAFLCVVLGLGILSSTISSTAGQAMQTALFFMLPQILLSGMIFPLEAMPWAIRWIGQLLPLTYFINVSHGVLLRGAGIAQAWPSIVVLAAMALFVLTASTLRFRAMIAPRRTRARSPRHAKAA</sequence>
<dbReference type="InterPro" id="IPR051449">
    <property type="entry name" value="ABC-2_transporter_component"/>
</dbReference>
<evidence type="ECO:0000313" key="10">
    <source>
        <dbReference type="EMBL" id="AQP50678.1"/>
    </source>
</evidence>
<dbReference type="PANTHER" id="PTHR30294">
    <property type="entry name" value="MEMBRANE COMPONENT OF ABC TRANSPORTER YHHJ-RELATED"/>
    <property type="match status" value="1"/>
</dbReference>
<dbReference type="Proteomes" id="UP000188235">
    <property type="component" value="Chromosome"/>
</dbReference>
<dbReference type="GO" id="GO:0140359">
    <property type="term" value="F:ABC-type transporter activity"/>
    <property type="evidence" value="ECO:0007669"/>
    <property type="project" value="InterPro"/>
</dbReference>
<feature type="domain" description="ABC transmembrane type-2" evidence="9">
    <location>
        <begin position="102"/>
        <end position="328"/>
    </location>
</feature>